<dbReference type="GO" id="GO:0045493">
    <property type="term" value="P:xylan catabolic process"/>
    <property type="evidence" value="ECO:0007669"/>
    <property type="project" value="UniProtKB-KW"/>
</dbReference>
<keyword evidence="2" id="KW-0624">Polysaccharide degradation</keyword>
<keyword evidence="2" id="KW-0858">Xylan degradation</keyword>
<comment type="catalytic activity">
    <reaction evidence="6">
        <text>feruloyl-polysaccharide + H2O = ferulate + polysaccharide.</text>
        <dbReference type="EC" id="3.1.1.73"/>
    </reaction>
</comment>
<dbReference type="GeneID" id="62155243"/>
<accession>A0A9P5HU23</accession>
<keyword evidence="1" id="KW-0719">Serine esterase</keyword>
<name>A0A9P5HU23_9HELO</name>
<keyword evidence="9" id="KW-1185">Reference proteome</keyword>
<comment type="similarity">
    <text evidence="7">Belongs to the tannase family.</text>
</comment>
<evidence type="ECO:0000256" key="4">
    <source>
        <dbReference type="ARBA" id="ARBA00022801"/>
    </source>
</evidence>
<evidence type="ECO:0000256" key="6">
    <source>
        <dbReference type="ARBA" id="ARBA00034075"/>
    </source>
</evidence>
<evidence type="ECO:0000313" key="8">
    <source>
        <dbReference type="EMBL" id="KAF7919323.1"/>
    </source>
</evidence>
<evidence type="ECO:0000256" key="1">
    <source>
        <dbReference type="ARBA" id="ARBA00022487"/>
    </source>
</evidence>
<feature type="signal peptide" evidence="7">
    <location>
        <begin position="1"/>
        <end position="19"/>
    </location>
</feature>
<keyword evidence="4 7" id="KW-0378">Hydrolase</keyword>
<dbReference type="Proteomes" id="UP000710849">
    <property type="component" value="Unassembled WGS sequence"/>
</dbReference>
<evidence type="ECO:0000313" key="9">
    <source>
        <dbReference type="Proteomes" id="UP000710849"/>
    </source>
</evidence>
<organism evidence="8 9">
    <name type="scientific">Botrytis byssoidea</name>
    <dbReference type="NCBI Taxonomy" id="139641"/>
    <lineage>
        <taxon>Eukaryota</taxon>
        <taxon>Fungi</taxon>
        <taxon>Dikarya</taxon>
        <taxon>Ascomycota</taxon>
        <taxon>Pezizomycotina</taxon>
        <taxon>Leotiomycetes</taxon>
        <taxon>Helotiales</taxon>
        <taxon>Sclerotiniaceae</taxon>
        <taxon>Botrytis</taxon>
    </lineage>
</organism>
<dbReference type="EC" id="3.1.1.-" evidence="7"/>
<evidence type="ECO:0000256" key="2">
    <source>
        <dbReference type="ARBA" id="ARBA00022651"/>
    </source>
</evidence>
<keyword evidence="3 7" id="KW-0732">Signal</keyword>
<dbReference type="AlphaFoldDB" id="A0A9P5HU23"/>
<evidence type="ECO:0000256" key="3">
    <source>
        <dbReference type="ARBA" id="ARBA00022729"/>
    </source>
</evidence>
<dbReference type="PROSITE" id="PS51257">
    <property type="entry name" value="PROKAR_LIPOPROTEIN"/>
    <property type="match status" value="1"/>
</dbReference>
<dbReference type="GO" id="GO:0030600">
    <property type="term" value="F:feruloyl esterase activity"/>
    <property type="evidence" value="ECO:0007669"/>
    <property type="project" value="UniProtKB-EC"/>
</dbReference>
<comment type="caution">
    <text evidence="8">The sequence shown here is derived from an EMBL/GenBank/DDBJ whole genome shotgun (WGS) entry which is preliminary data.</text>
</comment>
<feature type="chain" id="PRO_5040538832" description="Carboxylic ester hydrolase" evidence="7">
    <location>
        <begin position="20"/>
        <end position="278"/>
    </location>
</feature>
<keyword evidence="2" id="KW-0119">Carbohydrate metabolism</keyword>
<dbReference type="InterPro" id="IPR011118">
    <property type="entry name" value="Tannase/feruloyl_esterase"/>
</dbReference>
<protein>
    <recommendedName>
        <fullName evidence="7">Carboxylic ester hydrolase</fullName>
        <ecNumber evidence="7">3.1.1.-</ecNumber>
    </recommendedName>
</protein>
<evidence type="ECO:0000256" key="7">
    <source>
        <dbReference type="RuleBase" id="RU361238"/>
    </source>
</evidence>
<dbReference type="Pfam" id="PF07519">
    <property type="entry name" value="Tannase"/>
    <property type="match status" value="1"/>
</dbReference>
<dbReference type="EMBL" id="RCSW01000040">
    <property type="protein sequence ID" value="KAF7919323.1"/>
    <property type="molecule type" value="Genomic_DNA"/>
</dbReference>
<dbReference type="RefSeq" id="XP_038726918.1">
    <property type="nucleotide sequence ID" value="XM_038882170.1"/>
</dbReference>
<gene>
    <name evidence="8" type="ORF">EAE97_011655</name>
</gene>
<evidence type="ECO:0000256" key="5">
    <source>
        <dbReference type="ARBA" id="ARBA00023157"/>
    </source>
</evidence>
<sequence>MKLLHQVVAMLPLAAASIASTFSCSIPNFQSFLAASETAGQVSSTVAYFNDSTFILPSFSRQVPTGMPANCAVHLNITTEVNTHFSFILMLPTKWNSRFFGAAQSCQGINTSMWSEETWASGDIGDSSASNSANQLWYMQNILGHTNFAATDLSYETVEYADATNSGNSSANNFNLPPFYNRGGQILNYQGLADGTVAPGANMYFHDHVTRTLAPMGIEVDDFYRLFLVPGLTLHWNSFYNECWYFACSNQAATLITSAHSTPGYPGPRHDVLLALMT</sequence>
<keyword evidence="5" id="KW-1015">Disulfide bond</keyword>
<dbReference type="PANTHER" id="PTHR33938:SF15">
    <property type="entry name" value="FERULOYL ESTERASE B-RELATED"/>
    <property type="match status" value="1"/>
</dbReference>
<proteinExistence type="inferred from homology"/>
<dbReference type="PANTHER" id="PTHR33938">
    <property type="entry name" value="FERULOYL ESTERASE B-RELATED"/>
    <property type="match status" value="1"/>
</dbReference>
<reference evidence="8 9" key="1">
    <citation type="journal article" date="2020" name="Genome Biol. Evol.">
        <title>Comparative genomics of Sclerotiniaceae.</title>
        <authorList>
            <person name="Valero Jimenez C.A."/>
            <person name="Steentjes M."/>
            <person name="Scholten O.E."/>
            <person name="Van Kan J.A.L."/>
        </authorList>
    </citation>
    <scope>NUCLEOTIDE SEQUENCE [LARGE SCALE GENOMIC DNA]</scope>
    <source>
        <strain evidence="8 9">MUCL 94</strain>
    </source>
</reference>